<comment type="caution">
    <text evidence="2">The sequence shown here is derived from an EMBL/GenBank/DDBJ whole genome shotgun (WGS) entry which is preliminary data.</text>
</comment>
<organism evidence="2 3">
    <name type="scientific">Brachionus calyciflorus</name>
    <dbReference type="NCBI Taxonomy" id="104777"/>
    <lineage>
        <taxon>Eukaryota</taxon>
        <taxon>Metazoa</taxon>
        <taxon>Spiralia</taxon>
        <taxon>Gnathifera</taxon>
        <taxon>Rotifera</taxon>
        <taxon>Eurotatoria</taxon>
        <taxon>Monogononta</taxon>
        <taxon>Pseudotrocha</taxon>
        <taxon>Ploima</taxon>
        <taxon>Brachionidae</taxon>
        <taxon>Brachionus</taxon>
    </lineage>
</organism>
<dbReference type="AlphaFoldDB" id="A0A813QD36"/>
<feature type="chain" id="PRO_5032619135" evidence="1">
    <location>
        <begin position="26"/>
        <end position="75"/>
    </location>
</feature>
<dbReference type="Proteomes" id="UP000663879">
    <property type="component" value="Unassembled WGS sequence"/>
</dbReference>
<keyword evidence="3" id="KW-1185">Reference proteome</keyword>
<dbReference type="EMBL" id="CAJNOC010000469">
    <property type="protein sequence ID" value="CAF0765255.1"/>
    <property type="molecule type" value="Genomic_DNA"/>
</dbReference>
<gene>
    <name evidence="2" type="ORF">OXX778_LOCUS4653</name>
</gene>
<keyword evidence="1" id="KW-0732">Signal</keyword>
<reference evidence="2" key="1">
    <citation type="submission" date="2021-02" db="EMBL/GenBank/DDBJ databases">
        <authorList>
            <person name="Nowell W R."/>
        </authorList>
    </citation>
    <scope>NUCLEOTIDE SEQUENCE</scope>
    <source>
        <strain evidence="2">Ploen Becks lab</strain>
    </source>
</reference>
<name>A0A813QD36_9BILA</name>
<protein>
    <submittedName>
        <fullName evidence="2">Uncharacterized protein</fullName>
    </submittedName>
</protein>
<feature type="signal peptide" evidence="1">
    <location>
        <begin position="1"/>
        <end position="25"/>
    </location>
</feature>
<evidence type="ECO:0000313" key="2">
    <source>
        <dbReference type="EMBL" id="CAF0765255.1"/>
    </source>
</evidence>
<accession>A0A813QD36</accession>
<evidence type="ECO:0000256" key="1">
    <source>
        <dbReference type="SAM" id="SignalP"/>
    </source>
</evidence>
<evidence type="ECO:0000313" key="3">
    <source>
        <dbReference type="Proteomes" id="UP000663879"/>
    </source>
</evidence>
<proteinExistence type="predicted"/>
<sequence length="75" mass="8430">MKVVFFLALILLSCQVFLCQDSVMAESNAKPSILSVLEKTSEPTGVERQPMGCPFAGRCPYARRCPFLRMMNQDQ</sequence>